<dbReference type="EMBL" id="KQ086263">
    <property type="protein sequence ID" value="KLO05831.1"/>
    <property type="molecule type" value="Genomic_DNA"/>
</dbReference>
<accession>A0A0H2RLU1</accession>
<dbReference type="Proteomes" id="UP000053477">
    <property type="component" value="Unassembled WGS sequence"/>
</dbReference>
<protein>
    <recommendedName>
        <fullName evidence="3">F-box domain-containing protein</fullName>
    </recommendedName>
</protein>
<keyword evidence="2" id="KW-1185">Reference proteome</keyword>
<organism evidence="1 2">
    <name type="scientific">Schizopora paradoxa</name>
    <dbReference type="NCBI Taxonomy" id="27342"/>
    <lineage>
        <taxon>Eukaryota</taxon>
        <taxon>Fungi</taxon>
        <taxon>Dikarya</taxon>
        <taxon>Basidiomycota</taxon>
        <taxon>Agaricomycotina</taxon>
        <taxon>Agaricomycetes</taxon>
        <taxon>Hymenochaetales</taxon>
        <taxon>Schizoporaceae</taxon>
        <taxon>Schizopora</taxon>
    </lineage>
</organism>
<gene>
    <name evidence="1" type="ORF">SCHPADRAFT_711239</name>
</gene>
<proteinExistence type="predicted"/>
<name>A0A0H2RLU1_9AGAM</name>
<evidence type="ECO:0000313" key="2">
    <source>
        <dbReference type="Proteomes" id="UP000053477"/>
    </source>
</evidence>
<dbReference type="AlphaFoldDB" id="A0A0H2RLU1"/>
<evidence type="ECO:0000313" key="1">
    <source>
        <dbReference type="EMBL" id="KLO05831.1"/>
    </source>
</evidence>
<sequence length="184" mass="21330">MEALRLPSLEKLTISLGFGDTGDEMDDEAWSSALGQLSIDLMPTHFSESSRLTSLSYLLFLDRDTPLVKRDEVVPNEGWTFYIALDRIFDIQTSEISSWIRVRFIKHSPDLRKHDFRERCHVRELKVFGCDNMRGPDFSEVVSGFQRDFDVWKNIERVTIQGCKNLAYEDVVSIVGEEKLEYLD</sequence>
<reference evidence="1 2" key="1">
    <citation type="submission" date="2015-04" db="EMBL/GenBank/DDBJ databases">
        <title>Complete genome sequence of Schizopora paradoxa KUC8140, a cosmopolitan wood degrader in East Asia.</title>
        <authorList>
            <consortium name="DOE Joint Genome Institute"/>
            <person name="Min B."/>
            <person name="Park H."/>
            <person name="Jang Y."/>
            <person name="Kim J.-J."/>
            <person name="Kim K.H."/>
            <person name="Pangilinan J."/>
            <person name="Lipzen A."/>
            <person name="Riley R."/>
            <person name="Grigoriev I.V."/>
            <person name="Spatafora J.W."/>
            <person name="Choi I.-G."/>
        </authorList>
    </citation>
    <scope>NUCLEOTIDE SEQUENCE [LARGE SCALE GENOMIC DNA]</scope>
    <source>
        <strain evidence="1 2">KUC8140</strain>
    </source>
</reference>
<dbReference type="InParanoid" id="A0A0H2RLU1"/>
<evidence type="ECO:0008006" key="3">
    <source>
        <dbReference type="Google" id="ProtNLM"/>
    </source>
</evidence>